<accession>A0A917XWJ8</accession>
<protein>
    <submittedName>
        <fullName evidence="3">Uncharacterized protein</fullName>
    </submittedName>
</protein>
<reference evidence="3 4" key="1">
    <citation type="journal article" date="2014" name="Int. J. Syst. Evol. Microbiol.">
        <title>Complete genome sequence of Corynebacterium casei LMG S-19264T (=DSM 44701T), isolated from a smear-ripened cheese.</title>
        <authorList>
            <consortium name="US DOE Joint Genome Institute (JGI-PGF)"/>
            <person name="Walter F."/>
            <person name="Albersmeier A."/>
            <person name="Kalinowski J."/>
            <person name="Ruckert C."/>
        </authorList>
    </citation>
    <scope>NUCLEOTIDE SEQUENCE [LARGE SCALE GENOMIC DNA]</scope>
    <source>
        <strain evidence="3 4">CGMCC 4.7111</strain>
    </source>
</reference>
<comment type="caution">
    <text evidence="3">The sequence shown here is derived from an EMBL/GenBank/DDBJ whole genome shotgun (WGS) entry which is preliminary data.</text>
</comment>
<dbReference type="AlphaFoldDB" id="A0A917XWJ8"/>
<evidence type="ECO:0000256" key="1">
    <source>
        <dbReference type="SAM" id="MobiDB-lite"/>
    </source>
</evidence>
<evidence type="ECO:0000313" key="4">
    <source>
        <dbReference type="Proteomes" id="UP000600365"/>
    </source>
</evidence>
<keyword evidence="2" id="KW-0812">Transmembrane</keyword>
<dbReference type="Proteomes" id="UP000600365">
    <property type="component" value="Unassembled WGS sequence"/>
</dbReference>
<gene>
    <name evidence="3" type="ORF">GCM10011579_018850</name>
</gene>
<dbReference type="EMBL" id="BMMM01000002">
    <property type="protein sequence ID" value="GGN57017.1"/>
    <property type="molecule type" value="Genomic_DNA"/>
</dbReference>
<feature type="transmembrane region" description="Helical" evidence="2">
    <location>
        <begin position="174"/>
        <end position="204"/>
    </location>
</feature>
<sequence length="544" mass="58693">MVSADLTDLSPARPDRAEPSRNRRVRSFCRRHRLPLLATVPMLPLYAVWWLFLATGGGDLAAQEAWAGFVSRHGGSVYNLFWYGGMHTANYSLISPYLMAALGVRTVTVLSGLAASWLAAVLIERTGIRRPLGPALLASLALWCNVASGRTTFALGVALGLAACVPLARERRVLLAVAYATLATMASPVAGLFLAVVGAAYLAVRDRVRGCALLVPPAVVVGATTLLFPFTGEQLMPPARVWPPVLLGLTVAALAPRSWRVARWSGAVYAAGTLLAYLIPSPVGTNVERFAELFAPAVLLAVLLGAPRLHRVRRGALAAALVLSVAWVGQKTVDDLEVSTAVPAWAAHTHGVVTELERLGADRGRVEVVPARNHREATALAPHVNLARGWNRQLDMERGRIFYDGTFSAATYRAWLDRWAVGYVVLPSGKPDGYAEDEARLVKTRPAWLEPVWRDAHWRVFRVRDAVPLVSPPASVVRTTSAEVDVRVPRPGSVTVRVAYSPWLRAEGGCLKKSGEFTRLTVAEPGEYRISSEYGPSPGPAPSC</sequence>
<organism evidence="3 4">
    <name type="scientific">Streptomyces albiflavescens</name>
    <dbReference type="NCBI Taxonomy" id="1623582"/>
    <lineage>
        <taxon>Bacteria</taxon>
        <taxon>Bacillati</taxon>
        <taxon>Actinomycetota</taxon>
        <taxon>Actinomycetes</taxon>
        <taxon>Kitasatosporales</taxon>
        <taxon>Streptomycetaceae</taxon>
        <taxon>Streptomyces</taxon>
    </lineage>
</organism>
<feature type="transmembrane region" description="Helical" evidence="2">
    <location>
        <begin position="211"/>
        <end position="229"/>
    </location>
</feature>
<evidence type="ECO:0000313" key="3">
    <source>
        <dbReference type="EMBL" id="GGN57017.1"/>
    </source>
</evidence>
<feature type="transmembrane region" description="Helical" evidence="2">
    <location>
        <begin position="135"/>
        <end position="168"/>
    </location>
</feature>
<feature type="region of interest" description="Disordered" evidence="1">
    <location>
        <begin position="1"/>
        <end position="21"/>
    </location>
</feature>
<evidence type="ECO:0000256" key="2">
    <source>
        <dbReference type="SAM" id="Phobius"/>
    </source>
</evidence>
<feature type="transmembrane region" description="Helical" evidence="2">
    <location>
        <begin position="34"/>
        <end position="52"/>
    </location>
</feature>
<keyword evidence="2" id="KW-1133">Transmembrane helix</keyword>
<feature type="transmembrane region" description="Helical" evidence="2">
    <location>
        <begin position="97"/>
        <end position="123"/>
    </location>
</feature>
<keyword evidence="4" id="KW-1185">Reference proteome</keyword>
<name>A0A917XWJ8_9ACTN</name>
<keyword evidence="2" id="KW-0472">Membrane</keyword>
<proteinExistence type="predicted"/>